<dbReference type="PANTHER" id="PTHR13194:SF19">
    <property type="entry name" value="NAD(P)-BINDING ROSSMANN-FOLD SUPERFAMILY PROTEIN"/>
    <property type="match status" value="1"/>
</dbReference>
<dbReference type="AlphaFoldDB" id="A0A553JU47"/>
<sequence>MSQVKLRNHCNGLPNWWPENKTLFSMMLMGSITLVNCAIADEGGLMVSNPKKAYLAVLNEQQADDGFQGNWTVINDTVMGGVSNSQIEIAAGIAKFSGYLSLEQNGGFSSIRTPINQTMSNEFNLIRIKVNGDGRVYQFRLRTDDDWDSFSYTKSFKTEKGKWISVEFNAEDFMPVYRGRVIDAPKLSYTNIKQVGFLLADKQPGEFELSFKDIEFTHSNKDE</sequence>
<dbReference type="InterPro" id="IPR013857">
    <property type="entry name" value="NADH-UbQ_OxRdtase-assoc_prot30"/>
</dbReference>
<accession>A0A553JU47</accession>
<gene>
    <name evidence="3" type="ORF">FN961_03030</name>
</gene>
<keyword evidence="4" id="KW-1185">Reference proteome</keyword>
<feature type="domain" description="NADH:ubiquinone oxidoreductase intermediate-associated protein 30" evidence="2">
    <location>
        <begin position="69"/>
        <end position="210"/>
    </location>
</feature>
<dbReference type="Pfam" id="PF08547">
    <property type="entry name" value="CIA30"/>
    <property type="match status" value="1"/>
</dbReference>
<dbReference type="RefSeq" id="WP_143563059.1">
    <property type="nucleotide sequence ID" value="NZ_BMPL01000002.1"/>
</dbReference>
<proteinExistence type="inferred from homology"/>
<dbReference type="OrthoDB" id="442188at2"/>
<dbReference type="GO" id="GO:0051082">
    <property type="term" value="F:unfolded protein binding"/>
    <property type="evidence" value="ECO:0007669"/>
    <property type="project" value="TreeGrafter"/>
</dbReference>
<dbReference type="GO" id="GO:0010257">
    <property type="term" value="P:NADH dehydrogenase complex assembly"/>
    <property type="evidence" value="ECO:0007669"/>
    <property type="project" value="TreeGrafter"/>
</dbReference>
<evidence type="ECO:0000259" key="2">
    <source>
        <dbReference type="Pfam" id="PF08547"/>
    </source>
</evidence>
<dbReference type="InterPro" id="IPR008979">
    <property type="entry name" value="Galactose-bd-like_sf"/>
</dbReference>
<evidence type="ECO:0000313" key="4">
    <source>
        <dbReference type="Proteomes" id="UP000318126"/>
    </source>
</evidence>
<dbReference type="PANTHER" id="PTHR13194">
    <property type="entry name" value="COMPLEX I INTERMEDIATE-ASSOCIATED PROTEIN 30"/>
    <property type="match status" value="1"/>
</dbReference>
<reference evidence="4" key="1">
    <citation type="submission" date="2019-07" db="EMBL/GenBank/DDBJ databases">
        <title>Shewanella sp. YLB-08 draft genomic sequence.</title>
        <authorList>
            <person name="Yu L."/>
        </authorList>
    </citation>
    <scope>NUCLEOTIDE SEQUENCE [LARGE SCALE GENOMIC DNA]</scope>
    <source>
        <strain evidence="4">JCM 20706</strain>
    </source>
</reference>
<comment type="similarity">
    <text evidence="1">Belongs to the CIA30 family.</text>
</comment>
<dbReference type="Proteomes" id="UP000318126">
    <property type="component" value="Unassembled WGS sequence"/>
</dbReference>
<dbReference type="SUPFAM" id="SSF49785">
    <property type="entry name" value="Galactose-binding domain-like"/>
    <property type="match status" value="1"/>
</dbReference>
<dbReference type="InterPro" id="IPR039131">
    <property type="entry name" value="NDUFAF1"/>
</dbReference>
<evidence type="ECO:0000256" key="1">
    <source>
        <dbReference type="ARBA" id="ARBA00007884"/>
    </source>
</evidence>
<dbReference type="EMBL" id="VKGK01000002">
    <property type="protein sequence ID" value="TRY15964.1"/>
    <property type="molecule type" value="Genomic_DNA"/>
</dbReference>
<protein>
    <submittedName>
        <fullName evidence="3">CIA30 family protein</fullName>
    </submittedName>
</protein>
<organism evidence="3 4">
    <name type="scientific">Shewanella hanedai</name>
    <name type="common">Alteromonas hanedai</name>
    <dbReference type="NCBI Taxonomy" id="25"/>
    <lineage>
        <taxon>Bacteria</taxon>
        <taxon>Pseudomonadati</taxon>
        <taxon>Pseudomonadota</taxon>
        <taxon>Gammaproteobacteria</taxon>
        <taxon>Alteromonadales</taxon>
        <taxon>Shewanellaceae</taxon>
        <taxon>Shewanella</taxon>
    </lineage>
</organism>
<comment type="caution">
    <text evidence="3">The sequence shown here is derived from an EMBL/GenBank/DDBJ whole genome shotgun (WGS) entry which is preliminary data.</text>
</comment>
<name>A0A553JU47_SHEHA</name>
<evidence type="ECO:0000313" key="3">
    <source>
        <dbReference type="EMBL" id="TRY15964.1"/>
    </source>
</evidence>